<dbReference type="Pfam" id="PF02820">
    <property type="entry name" value="MBT"/>
    <property type="match status" value="1"/>
</dbReference>
<dbReference type="GO" id="GO:0042393">
    <property type="term" value="F:histone binding"/>
    <property type="evidence" value="ECO:0007669"/>
    <property type="project" value="TreeGrafter"/>
</dbReference>
<dbReference type="InterPro" id="IPR050548">
    <property type="entry name" value="PcG_chromatin_remod_factors"/>
</dbReference>
<dbReference type="GO" id="GO:0003682">
    <property type="term" value="F:chromatin binding"/>
    <property type="evidence" value="ECO:0007669"/>
    <property type="project" value="TreeGrafter"/>
</dbReference>
<dbReference type="AlphaFoldDB" id="A0A818TZH3"/>
<gene>
    <name evidence="3" type="ORF">OTI717_LOCUS11914</name>
</gene>
<evidence type="ECO:0000313" key="3">
    <source>
        <dbReference type="EMBL" id="CAF3691539.1"/>
    </source>
</evidence>
<evidence type="ECO:0000256" key="2">
    <source>
        <dbReference type="PROSITE-ProRule" id="PRU00459"/>
    </source>
</evidence>
<dbReference type="SMART" id="SM00561">
    <property type="entry name" value="MBT"/>
    <property type="match status" value="1"/>
</dbReference>
<dbReference type="PANTHER" id="PTHR12247">
    <property type="entry name" value="POLYCOMB GROUP PROTEIN"/>
    <property type="match status" value="1"/>
</dbReference>
<keyword evidence="1" id="KW-0677">Repeat</keyword>
<accession>A0A818TZH3</accession>
<feature type="non-terminal residue" evidence="3">
    <location>
        <position position="278"/>
    </location>
</feature>
<dbReference type="GO" id="GO:0005634">
    <property type="term" value="C:nucleus"/>
    <property type="evidence" value="ECO:0007669"/>
    <property type="project" value="InterPro"/>
</dbReference>
<evidence type="ECO:0000313" key="4">
    <source>
        <dbReference type="Proteomes" id="UP000663823"/>
    </source>
</evidence>
<dbReference type="Gene3D" id="2.30.30.140">
    <property type="match status" value="1"/>
</dbReference>
<protein>
    <submittedName>
        <fullName evidence="3">Uncharacterized protein</fullName>
    </submittedName>
</protein>
<dbReference type="EMBL" id="CAJOAX010001163">
    <property type="protein sequence ID" value="CAF3691539.1"/>
    <property type="molecule type" value="Genomic_DNA"/>
</dbReference>
<dbReference type="PANTHER" id="PTHR12247:SF129">
    <property type="entry name" value="SOP-2-RELATED PROTEIN 3"/>
    <property type="match status" value="1"/>
</dbReference>
<dbReference type="GO" id="GO:0045892">
    <property type="term" value="P:negative regulation of DNA-templated transcription"/>
    <property type="evidence" value="ECO:0007669"/>
    <property type="project" value="TreeGrafter"/>
</dbReference>
<dbReference type="InterPro" id="IPR004092">
    <property type="entry name" value="Mbt"/>
</dbReference>
<evidence type="ECO:0000256" key="1">
    <source>
        <dbReference type="ARBA" id="ARBA00022737"/>
    </source>
</evidence>
<dbReference type="SUPFAM" id="SSF63748">
    <property type="entry name" value="Tudor/PWWP/MBT"/>
    <property type="match status" value="1"/>
</dbReference>
<proteinExistence type="predicted"/>
<comment type="caution">
    <text evidence="3">The sequence shown here is derived from an EMBL/GenBank/DDBJ whole genome shotgun (WGS) entry which is preliminary data.</text>
</comment>
<reference evidence="3" key="1">
    <citation type="submission" date="2021-02" db="EMBL/GenBank/DDBJ databases">
        <authorList>
            <person name="Nowell W R."/>
        </authorList>
    </citation>
    <scope>NUCLEOTIDE SEQUENCE</scope>
</reference>
<feature type="repeat" description="MBT" evidence="2">
    <location>
        <begin position="137"/>
        <end position="238"/>
    </location>
</feature>
<sequence length="278" mass="32138">MNSTNNINSNCDISHSNLSILDLSQRITTTTTINTNDSNIIIDNWTNNSSCNYTDTIDNNDIQIVETKNDFNIEQSLTDQYQNIPINEDLMSDNTNINKSKLDLYNSIKKINSSTSRIIIHELEPYLNSSSLSLSNFLWSKYFSIINERPVSDEFFDHYLTSINSGFEIHMKLEYCYDTQRDLYWLTQIQLVSHSLVLLHYIGIPEDDTSNDFWAYIYGQRCHPIGWCKENSKLMLPPPIVTKRAIQQTSINTNIIINGNIKGENDHLQTPPDYLFDK</sequence>
<dbReference type="Proteomes" id="UP000663823">
    <property type="component" value="Unassembled WGS sequence"/>
</dbReference>
<organism evidence="3 4">
    <name type="scientific">Rotaria sordida</name>
    <dbReference type="NCBI Taxonomy" id="392033"/>
    <lineage>
        <taxon>Eukaryota</taxon>
        <taxon>Metazoa</taxon>
        <taxon>Spiralia</taxon>
        <taxon>Gnathifera</taxon>
        <taxon>Rotifera</taxon>
        <taxon>Eurotatoria</taxon>
        <taxon>Bdelloidea</taxon>
        <taxon>Philodinida</taxon>
        <taxon>Philodinidae</taxon>
        <taxon>Rotaria</taxon>
    </lineage>
</organism>
<dbReference type="PROSITE" id="PS51079">
    <property type="entry name" value="MBT"/>
    <property type="match status" value="1"/>
</dbReference>
<name>A0A818TZH3_9BILA</name>